<keyword evidence="2" id="KW-1185">Reference proteome</keyword>
<comment type="caution">
    <text evidence="1">The sequence shown here is derived from an EMBL/GenBank/DDBJ whole genome shotgun (WGS) entry which is preliminary data.</text>
</comment>
<sequence length="49" mass="5043">MMATSQDSDAQEAPAVLQTIPDALNLLENGAVGYCSGGVCHIPAPKTQQ</sequence>
<evidence type="ECO:0000313" key="2">
    <source>
        <dbReference type="Proteomes" id="UP000033572"/>
    </source>
</evidence>
<dbReference type="AlphaFoldDB" id="A0A0F0KCT9"/>
<protein>
    <submittedName>
        <fullName evidence="1">Uncharacterized protein</fullName>
    </submittedName>
</protein>
<gene>
    <name evidence="1" type="ORF">RN50_03333</name>
</gene>
<proteinExistence type="predicted"/>
<reference evidence="1 2" key="1">
    <citation type="submission" date="2015-02" db="EMBL/GenBank/DDBJ databases">
        <title>Draft genome sequences of ten Microbacterium spp. with emphasis on heavy metal contaminated environments.</title>
        <authorList>
            <person name="Corretto E."/>
        </authorList>
    </citation>
    <scope>NUCLEOTIDE SEQUENCE [LARGE SCALE GENOMIC DNA]</scope>
    <source>
        <strain evidence="1 2">DSM 12966</strain>
    </source>
</reference>
<name>A0A0F0KCT9_9MICO</name>
<accession>A0A0F0KCT9</accession>
<organism evidence="1 2">
    <name type="scientific">Microbacterium foliorum</name>
    <dbReference type="NCBI Taxonomy" id="104336"/>
    <lineage>
        <taxon>Bacteria</taxon>
        <taxon>Bacillati</taxon>
        <taxon>Actinomycetota</taxon>
        <taxon>Actinomycetes</taxon>
        <taxon>Micrococcales</taxon>
        <taxon>Microbacteriaceae</taxon>
        <taxon>Microbacterium</taxon>
    </lineage>
</organism>
<dbReference type="EMBL" id="JYIU01000046">
    <property type="protein sequence ID" value="KJL18224.1"/>
    <property type="molecule type" value="Genomic_DNA"/>
</dbReference>
<dbReference type="Proteomes" id="UP000033572">
    <property type="component" value="Unassembled WGS sequence"/>
</dbReference>
<dbReference type="PATRIC" id="fig|104336.4.peg.3374"/>
<evidence type="ECO:0000313" key="1">
    <source>
        <dbReference type="EMBL" id="KJL18224.1"/>
    </source>
</evidence>